<evidence type="ECO:0000313" key="1">
    <source>
        <dbReference type="EMBL" id="QKG19305.1"/>
    </source>
</evidence>
<name>A0A7D4A055_ACTVE</name>
<dbReference type="PANTHER" id="PTHR33361:SF2">
    <property type="entry name" value="DUF885 DOMAIN-CONTAINING PROTEIN"/>
    <property type="match status" value="1"/>
</dbReference>
<keyword evidence="2" id="KW-1185">Reference proteome</keyword>
<sequence>MTLAELDRVAPAGVGGVAAAVLRERLECERALDEAGVRAWELDTIDGPVQRLRTAVDLLDQGAATDWDAVVARVGGLPGALAGLRVSLEESLRGGRVAARRQVLRNVRECREMPGFVAGLAGRYGDGPLRGRLESAVAAASGALEEFAGFLAGEVVPRAPERDAVGADRYRLGVRNFLGTDLDLEEVYAWGWRELARIEGEMAEAAAAIRPGEPVAAVRAALDADPAYRVRGAEAFRVWIQELADGAIADLDGTHFDIPEPLRRVECRIPPVESGVYYLAPAEDLSRPGTVWWTVSDPDQEIVTWTVPATMFHEGVPGHHLQLGVTTLNSGVLNRFQRLSGELFPGHAEGWGLYAERLMDELGYYGDPAYRLGMLAGGQQFRAARVILDIGMHLELEIPAGSGFHEGERWTPELGFRFLRAHTGPETDASIAFEIDRYLGCPGQAIAYKVGERVWLEGRAEARRRAGAAFELKEFHRRALDLGPMGLDLLGAELARL</sequence>
<proteinExistence type="predicted"/>
<dbReference type="InterPro" id="IPR010281">
    <property type="entry name" value="DUF885"/>
</dbReference>
<dbReference type="PANTHER" id="PTHR33361">
    <property type="entry name" value="GLR0591 PROTEIN"/>
    <property type="match status" value="1"/>
</dbReference>
<dbReference type="Pfam" id="PF05960">
    <property type="entry name" value="DUF885"/>
    <property type="match status" value="1"/>
</dbReference>
<organism evidence="1 2">
    <name type="scientific">Actinomadura verrucosospora</name>
    <dbReference type="NCBI Taxonomy" id="46165"/>
    <lineage>
        <taxon>Bacteria</taxon>
        <taxon>Bacillati</taxon>
        <taxon>Actinomycetota</taxon>
        <taxon>Actinomycetes</taxon>
        <taxon>Streptosporangiales</taxon>
        <taxon>Thermomonosporaceae</taxon>
        <taxon>Actinomadura</taxon>
    </lineage>
</organism>
<accession>A0A7D4A055</accession>
<evidence type="ECO:0000313" key="2">
    <source>
        <dbReference type="Proteomes" id="UP000501240"/>
    </source>
</evidence>
<evidence type="ECO:0008006" key="3">
    <source>
        <dbReference type="Google" id="ProtNLM"/>
    </source>
</evidence>
<gene>
    <name evidence="1" type="ORF">ACTIVE_0941</name>
</gene>
<reference evidence="1 2" key="1">
    <citation type="submission" date="2020-05" db="EMBL/GenBank/DDBJ databases">
        <title>Actinomadura verrucosospora NRRL-B18236 (PFL_A860) Genome sequencing and assembly.</title>
        <authorList>
            <person name="Samborskyy M."/>
        </authorList>
    </citation>
    <scope>NUCLEOTIDE SEQUENCE [LARGE SCALE GENOMIC DNA]</scope>
    <source>
        <strain evidence="1 2">NRRL:B18236</strain>
    </source>
</reference>
<dbReference type="EMBL" id="CP053892">
    <property type="protein sequence ID" value="QKG19305.1"/>
    <property type="molecule type" value="Genomic_DNA"/>
</dbReference>
<dbReference type="Proteomes" id="UP000501240">
    <property type="component" value="Chromosome"/>
</dbReference>
<dbReference type="AlphaFoldDB" id="A0A7D4A055"/>
<protein>
    <recommendedName>
        <fullName evidence="3">DUF885 domain-containing protein</fullName>
    </recommendedName>
</protein>